<gene>
    <name evidence="1" type="ORF">SteCoe_9163</name>
</gene>
<comment type="caution">
    <text evidence="1">The sequence shown here is derived from an EMBL/GenBank/DDBJ whole genome shotgun (WGS) entry which is preliminary data.</text>
</comment>
<dbReference type="OrthoDB" id="326066at2759"/>
<evidence type="ECO:0000313" key="1">
    <source>
        <dbReference type="EMBL" id="OMJ88856.1"/>
    </source>
</evidence>
<protein>
    <submittedName>
        <fullName evidence="1">Uncharacterized protein</fullName>
    </submittedName>
</protein>
<accession>A0A1R2CIT0</accession>
<proteinExistence type="predicted"/>
<dbReference type="AlphaFoldDB" id="A0A1R2CIT0"/>
<dbReference type="EMBL" id="MPUH01000140">
    <property type="protein sequence ID" value="OMJ88856.1"/>
    <property type="molecule type" value="Genomic_DNA"/>
</dbReference>
<sequence length="456" mass="54152">MQKNIRVYLIKPLKKPPKPFLPLIGSNLIRIIIEFLAYNDFIELCLSCKKLQKFFTDKYIKFQVRIPRRLISSNNETIASIHESYLINILIQGGFFSTNSEWKHYQINYFHYVVYDSHKYVFIYHENTFDIKELVEFSPELPTVSIKEFGKKIIKADGYSNKILLGFEDEVKLLVLDLKNEILNDNSDKNEEWCFRYPDDYEGIMYLFIFNKGKNVLIGFTERVYLLNEHMEIIKTHNIKEFIKNSFNRKTVYFLHMPNKQSKSYLIYNKKIIWVFGINHEKINKIEVKHSINKIATSSVNNHPELVYNDWYGGVYLNQHELKIRCIGDFILFQGNLIYLEHKNSDKILVYDLVNGKKNYSFDIFPDCSTELISACPYKIFFKQNSILYLHSIITGMTRVIQSPFEELYQVNFINPLLVLTGKTRNIYGLVFIDFYRKSDTPYMDVLQKYLARFES</sequence>
<dbReference type="Proteomes" id="UP000187209">
    <property type="component" value="Unassembled WGS sequence"/>
</dbReference>
<keyword evidence="2" id="KW-1185">Reference proteome</keyword>
<name>A0A1R2CIT0_9CILI</name>
<evidence type="ECO:0000313" key="2">
    <source>
        <dbReference type="Proteomes" id="UP000187209"/>
    </source>
</evidence>
<organism evidence="1 2">
    <name type="scientific">Stentor coeruleus</name>
    <dbReference type="NCBI Taxonomy" id="5963"/>
    <lineage>
        <taxon>Eukaryota</taxon>
        <taxon>Sar</taxon>
        <taxon>Alveolata</taxon>
        <taxon>Ciliophora</taxon>
        <taxon>Postciliodesmatophora</taxon>
        <taxon>Heterotrichea</taxon>
        <taxon>Heterotrichida</taxon>
        <taxon>Stentoridae</taxon>
        <taxon>Stentor</taxon>
    </lineage>
</organism>
<reference evidence="1 2" key="1">
    <citation type="submission" date="2016-11" db="EMBL/GenBank/DDBJ databases">
        <title>The macronuclear genome of Stentor coeruleus: a giant cell with tiny introns.</title>
        <authorList>
            <person name="Slabodnick M."/>
            <person name="Ruby J.G."/>
            <person name="Reiff S.B."/>
            <person name="Swart E.C."/>
            <person name="Gosai S."/>
            <person name="Prabakaran S."/>
            <person name="Witkowska E."/>
            <person name="Larue G.E."/>
            <person name="Fisher S."/>
            <person name="Freeman R.M."/>
            <person name="Gunawardena J."/>
            <person name="Chu W."/>
            <person name="Stover N.A."/>
            <person name="Gregory B.D."/>
            <person name="Nowacki M."/>
            <person name="Derisi J."/>
            <person name="Roy S.W."/>
            <person name="Marshall W.F."/>
            <person name="Sood P."/>
        </authorList>
    </citation>
    <scope>NUCLEOTIDE SEQUENCE [LARGE SCALE GENOMIC DNA]</scope>
    <source>
        <strain evidence="1">WM001</strain>
    </source>
</reference>